<evidence type="ECO:0000256" key="1">
    <source>
        <dbReference type="SAM" id="Phobius"/>
    </source>
</evidence>
<keyword evidence="1" id="KW-0812">Transmembrane</keyword>
<dbReference type="Proteomes" id="UP000050443">
    <property type="component" value="Unassembled WGS sequence"/>
</dbReference>
<comment type="caution">
    <text evidence="2">The sequence shown here is derived from an EMBL/GenBank/DDBJ whole genome shotgun (WGS) entry which is preliminary data.</text>
</comment>
<name>A0A0Q0RN41_9FLAO</name>
<sequence length="169" mass="18889">MSLKTITDSALVCEKGSESTLLKVTSQQYSKIKGMLIATEKDKDFPVNILPFGRCGILRNSCKCKPTVWQKTLKSKINNNAKLGKDSFILCDVGGKIEFKDTGENNFSKSESSNSSIFNSIPEKSTEELQEEINNNNEEEKRNITIILMLLFALSLVFGALYYKLSNTN</sequence>
<dbReference type="PATRIC" id="fig|362413.3.peg.2608"/>
<dbReference type="RefSeq" id="WP_055098233.1">
    <property type="nucleotide sequence ID" value="NZ_JRLF01000015.1"/>
</dbReference>
<dbReference type="InterPro" id="IPR025460">
    <property type="entry name" value="DUF4280"/>
</dbReference>
<keyword evidence="1" id="KW-1133">Transmembrane helix</keyword>
<dbReference type="EMBL" id="JRLF01000015">
    <property type="protein sequence ID" value="KQB37495.1"/>
    <property type="molecule type" value="Genomic_DNA"/>
</dbReference>
<feature type="transmembrane region" description="Helical" evidence="1">
    <location>
        <begin position="144"/>
        <end position="163"/>
    </location>
</feature>
<gene>
    <name evidence="2" type="ORF">RC62_2661</name>
</gene>
<accession>A0A0Q0RN41</accession>
<dbReference type="Pfam" id="PF14107">
    <property type="entry name" value="DUF4280"/>
    <property type="match status" value="1"/>
</dbReference>
<protein>
    <submittedName>
        <fullName evidence="2">DUF4280 domain containing protein</fullName>
    </submittedName>
</protein>
<organism evidence="2 3">
    <name type="scientific">Flavobacterium aquidurense</name>
    <dbReference type="NCBI Taxonomy" id="362413"/>
    <lineage>
        <taxon>Bacteria</taxon>
        <taxon>Pseudomonadati</taxon>
        <taxon>Bacteroidota</taxon>
        <taxon>Flavobacteriia</taxon>
        <taxon>Flavobacteriales</taxon>
        <taxon>Flavobacteriaceae</taxon>
        <taxon>Flavobacterium</taxon>
    </lineage>
</organism>
<dbReference type="STRING" id="362413.RC62_2661"/>
<reference evidence="2 3" key="1">
    <citation type="submission" date="2014-09" db="EMBL/GenBank/DDBJ databases">
        <title>Genome sequence of Flavobacterium aquidurense RC62.</title>
        <authorList>
            <person name="Kim J.F."/>
            <person name="Kwak M.-J."/>
        </authorList>
    </citation>
    <scope>NUCLEOTIDE SEQUENCE [LARGE SCALE GENOMIC DNA]</scope>
    <source>
        <strain evidence="2 3">RC62</strain>
    </source>
</reference>
<dbReference type="OrthoDB" id="619618at2"/>
<evidence type="ECO:0000313" key="2">
    <source>
        <dbReference type="EMBL" id="KQB37495.1"/>
    </source>
</evidence>
<keyword evidence="1" id="KW-0472">Membrane</keyword>
<proteinExistence type="predicted"/>
<dbReference type="AlphaFoldDB" id="A0A0Q0RN41"/>
<evidence type="ECO:0000313" key="3">
    <source>
        <dbReference type="Proteomes" id="UP000050443"/>
    </source>
</evidence>